<dbReference type="EMBL" id="CM017323">
    <property type="protein sequence ID" value="KAE8022248.1"/>
    <property type="molecule type" value="Genomic_DNA"/>
</dbReference>
<name>A0A5N6QYC3_9ROSI</name>
<evidence type="ECO:0000313" key="2">
    <source>
        <dbReference type="EMBL" id="KAE8022248.1"/>
    </source>
</evidence>
<dbReference type="Proteomes" id="UP000327013">
    <property type="component" value="Chromosome 3"/>
</dbReference>
<feature type="domain" description="DUF4220" evidence="1">
    <location>
        <begin position="32"/>
        <end position="93"/>
    </location>
</feature>
<evidence type="ECO:0000259" key="1">
    <source>
        <dbReference type="Pfam" id="PF13968"/>
    </source>
</evidence>
<sequence length="269" mass="31098">MVLLSLILQITLFIFERRRRSSVKSRIIFTVWIAYLAADWLATAAIAKLTEAQADSSNTISPTNQLRALWAPLIFLHLGGPNTITAYAFEDSNALDNIAPWEPAGHIKKRYWSNSMGQFSLLSFCFNHRPGKLSRILEMLGIDKMLRWFWHKRFLVVPPSLKPLIREKLLAKLATNYIELKWSCTGSILVERIITWHIATDICYHDTSFSNMRVVGDNNGAKETSKILSDYMMYLLVMHPSMFLPAHHHKLRLYELDQARNILTQFFDE</sequence>
<evidence type="ECO:0000313" key="3">
    <source>
        <dbReference type="Proteomes" id="UP000327013"/>
    </source>
</evidence>
<protein>
    <recommendedName>
        <fullName evidence="1">DUF4220 domain-containing protein</fullName>
    </recommendedName>
</protein>
<dbReference type="PANTHER" id="PTHR31325">
    <property type="entry name" value="OS01G0798800 PROTEIN-RELATED"/>
    <property type="match status" value="1"/>
</dbReference>
<reference evidence="2 3" key="1">
    <citation type="submission" date="2019-06" db="EMBL/GenBank/DDBJ databases">
        <title>A chromosomal-level reference genome of Carpinus fangiana (Coryloideae, Betulaceae).</title>
        <authorList>
            <person name="Yang X."/>
            <person name="Wang Z."/>
            <person name="Zhang L."/>
            <person name="Hao G."/>
            <person name="Liu J."/>
            <person name="Yang Y."/>
        </authorList>
    </citation>
    <scope>NUCLEOTIDE SEQUENCE [LARGE SCALE GENOMIC DNA]</scope>
    <source>
        <strain evidence="2">Cfa_2016G</strain>
        <tissue evidence="2">Leaf</tissue>
    </source>
</reference>
<gene>
    <name evidence="2" type="ORF">FH972_008064</name>
</gene>
<keyword evidence="3" id="KW-1185">Reference proteome</keyword>
<dbReference type="AlphaFoldDB" id="A0A5N6QYC3"/>
<dbReference type="InterPro" id="IPR025315">
    <property type="entry name" value="DUF4220"/>
</dbReference>
<proteinExistence type="predicted"/>
<organism evidence="2 3">
    <name type="scientific">Carpinus fangiana</name>
    <dbReference type="NCBI Taxonomy" id="176857"/>
    <lineage>
        <taxon>Eukaryota</taxon>
        <taxon>Viridiplantae</taxon>
        <taxon>Streptophyta</taxon>
        <taxon>Embryophyta</taxon>
        <taxon>Tracheophyta</taxon>
        <taxon>Spermatophyta</taxon>
        <taxon>Magnoliopsida</taxon>
        <taxon>eudicotyledons</taxon>
        <taxon>Gunneridae</taxon>
        <taxon>Pentapetalae</taxon>
        <taxon>rosids</taxon>
        <taxon>fabids</taxon>
        <taxon>Fagales</taxon>
        <taxon>Betulaceae</taxon>
        <taxon>Carpinus</taxon>
    </lineage>
</organism>
<dbReference type="OrthoDB" id="1689146at2759"/>
<accession>A0A5N6QYC3</accession>
<dbReference type="Pfam" id="PF13968">
    <property type="entry name" value="DUF4220"/>
    <property type="match status" value="1"/>
</dbReference>